<feature type="transmembrane region" description="Helical" evidence="1">
    <location>
        <begin position="81"/>
        <end position="100"/>
    </location>
</feature>
<gene>
    <name evidence="2" type="ORF">QVN81_11000</name>
    <name evidence="3" type="ORF">QVN84_11715</name>
</gene>
<keyword evidence="4" id="KW-1185">Reference proteome</keyword>
<reference evidence="3" key="2">
    <citation type="submission" date="2023-08" db="EMBL/GenBank/DDBJ databases">
        <title>Identification and characterization of horizontal gene transfer across gut microbiota members of farm animals based on homology search.</title>
        <authorList>
            <person name="Schwarzerova J."/>
            <person name="Nykrynova M."/>
            <person name="Jureckova K."/>
            <person name="Cejkova D."/>
            <person name="Rychlik I."/>
        </authorList>
    </citation>
    <scope>NUCLEOTIDE SEQUENCE</scope>
    <source>
        <strain evidence="3">ET15</strain>
        <strain evidence="2">ET37</strain>
    </source>
</reference>
<protein>
    <recommendedName>
        <fullName evidence="6">Anti sigma-E protein RseA N-terminal domain-containing protein</fullName>
    </recommendedName>
</protein>
<keyword evidence="1" id="KW-0472">Membrane</keyword>
<dbReference type="RefSeq" id="WP_068854770.1">
    <property type="nucleotide sequence ID" value="NZ_CALUKV010000015.1"/>
</dbReference>
<organism evidence="3 5">
    <name type="scientific">Leyella lascolaii</name>
    <dbReference type="NCBI Taxonomy" id="1776379"/>
    <lineage>
        <taxon>Bacteria</taxon>
        <taxon>Pseudomonadati</taxon>
        <taxon>Bacteroidota</taxon>
        <taxon>Bacteroidia</taxon>
        <taxon>Bacteroidales</taxon>
        <taxon>Prevotellaceae</taxon>
        <taxon>Leyella</taxon>
    </lineage>
</organism>
<dbReference type="AlphaFoldDB" id="A0AAW7JJZ7"/>
<sequence>MKKNDGHIGTLIERYFDGTTTASEERELARYFRQAGDNIPDEWVPIRAMMAYADEERAAVDAPDTTGVRTARTAVMRRRRLIPAVAALLAAACVAGVLLLTGTHGGSDGYAVIDGKVYTSRRVVEREAVEALRMVSADDSDPYSALDMMTY</sequence>
<dbReference type="Proteomes" id="UP001167831">
    <property type="component" value="Unassembled WGS sequence"/>
</dbReference>
<reference evidence="3" key="1">
    <citation type="submission" date="2023-06" db="EMBL/GenBank/DDBJ databases">
        <authorList>
            <person name="Zeman M."/>
            <person name="Kubasova T."/>
            <person name="Jahodarova E."/>
            <person name="Nykrynova M."/>
            <person name="Rychlik I."/>
        </authorList>
    </citation>
    <scope>NUCLEOTIDE SEQUENCE</scope>
    <source>
        <strain evidence="3">ET15</strain>
        <strain evidence="2">ET37</strain>
    </source>
</reference>
<proteinExistence type="predicted"/>
<name>A0AAW7JJZ7_9BACT</name>
<keyword evidence="1" id="KW-1133">Transmembrane helix</keyword>
<evidence type="ECO:0000313" key="2">
    <source>
        <dbReference type="EMBL" id="MDN0023538.1"/>
    </source>
</evidence>
<evidence type="ECO:0000313" key="5">
    <source>
        <dbReference type="Proteomes" id="UP001168478"/>
    </source>
</evidence>
<keyword evidence="1" id="KW-0812">Transmembrane</keyword>
<comment type="caution">
    <text evidence="3">The sequence shown here is derived from an EMBL/GenBank/DDBJ whole genome shotgun (WGS) entry which is preliminary data.</text>
</comment>
<evidence type="ECO:0000313" key="4">
    <source>
        <dbReference type="Proteomes" id="UP001167831"/>
    </source>
</evidence>
<evidence type="ECO:0008006" key="6">
    <source>
        <dbReference type="Google" id="ProtNLM"/>
    </source>
</evidence>
<dbReference type="Proteomes" id="UP001168478">
    <property type="component" value="Unassembled WGS sequence"/>
</dbReference>
<dbReference type="EMBL" id="JAUEIF010000013">
    <property type="protein sequence ID" value="MDN0026178.1"/>
    <property type="molecule type" value="Genomic_DNA"/>
</dbReference>
<dbReference type="EMBL" id="JAUEIE010000013">
    <property type="protein sequence ID" value="MDN0023538.1"/>
    <property type="molecule type" value="Genomic_DNA"/>
</dbReference>
<evidence type="ECO:0000256" key="1">
    <source>
        <dbReference type="SAM" id="Phobius"/>
    </source>
</evidence>
<evidence type="ECO:0000313" key="3">
    <source>
        <dbReference type="EMBL" id="MDN0026178.1"/>
    </source>
</evidence>
<accession>A0AAW7JJZ7</accession>